<sequence length="562" mass="62176">MAAGEDTLLLSLILTVGVTALVATGKLQKGQKAEQPEVVTKYGRVRGYQFKVDTAERSVNVFLGLPFAKPPIGPLRFSEPQPPETWKGVRDATSYPPMCLQDKVQGQVFSDSITNRKEKVLLQVSEDCLYLNVYTPLSTEKKEKLPVFVWIHGGGLVFGAASSYDGSALAAFDNVVVVTIQYRLGIAGYFSTGDQHARGNWGYLDQVAALQWIQENIIHFGGDSGSVTIAGESAGGVSVSALVLSPLAKGLFHKAISESGTAVRVLFTEQPEEEARRIAAASGCEKSSSAAVVECLREKTEEEIVQITLKMPSLFISASADGVFFPKSPKQLLSEKVINAVPYIIGVNNCEFGWILPTIMKFPAYTDGLDKDVARQILQSSLALSFKDVTSEVVEQVYSEYIGKAENRAQVRDGLLNALGDPLFVLSAIEVARYHRDAGNPVYFYEFQHRPSSATGVVPEFVKADHTDEIAFVFGKPFLAGYATEEENKLSRTVMRYWTNFARNGNPNGEGLVHWPQYDLDERYLEIDLMQKAAKKLKERKMEFWTQLTKQVMNERREHTDL</sequence>
<dbReference type="CDD" id="cd00312">
    <property type="entry name" value="Esterase_lipase"/>
    <property type="match status" value="1"/>
</dbReference>
<evidence type="ECO:0000313" key="7">
    <source>
        <dbReference type="Proteomes" id="UP000694551"/>
    </source>
</evidence>
<accession>A0A8D0KU70</accession>
<feature type="signal peptide" evidence="4">
    <location>
        <begin position="1"/>
        <end position="20"/>
    </location>
</feature>
<dbReference type="InterPro" id="IPR019826">
    <property type="entry name" value="Carboxylesterase_B_AS"/>
</dbReference>
<organism evidence="6 7">
    <name type="scientific">Strix occidentalis caurina</name>
    <name type="common">northern spotted owl</name>
    <dbReference type="NCBI Taxonomy" id="311401"/>
    <lineage>
        <taxon>Eukaryota</taxon>
        <taxon>Metazoa</taxon>
        <taxon>Chordata</taxon>
        <taxon>Craniata</taxon>
        <taxon>Vertebrata</taxon>
        <taxon>Euteleostomi</taxon>
        <taxon>Archelosauria</taxon>
        <taxon>Archosauria</taxon>
        <taxon>Dinosauria</taxon>
        <taxon>Saurischia</taxon>
        <taxon>Theropoda</taxon>
        <taxon>Coelurosauria</taxon>
        <taxon>Aves</taxon>
        <taxon>Neognathae</taxon>
        <taxon>Neoaves</taxon>
        <taxon>Telluraves</taxon>
        <taxon>Strigiformes</taxon>
        <taxon>Strigidae</taxon>
        <taxon>Strix</taxon>
    </lineage>
</organism>
<evidence type="ECO:0000313" key="6">
    <source>
        <dbReference type="Ensembl" id="ENSSOCP00000009002.1"/>
    </source>
</evidence>
<dbReference type="Proteomes" id="UP000694551">
    <property type="component" value="Unplaced"/>
</dbReference>
<comment type="similarity">
    <text evidence="1 4">Belongs to the type-B carboxylesterase/lipase family.</text>
</comment>
<dbReference type="SUPFAM" id="SSF53474">
    <property type="entry name" value="alpha/beta-Hydrolases"/>
    <property type="match status" value="1"/>
</dbReference>
<reference evidence="6" key="2">
    <citation type="submission" date="2025-09" db="UniProtKB">
        <authorList>
            <consortium name="Ensembl"/>
        </authorList>
    </citation>
    <scope>IDENTIFICATION</scope>
</reference>
<keyword evidence="3" id="KW-1015">Disulfide bond</keyword>
<feature type="chain" id="PRO_5034464964" description="Carboxylic ester hydrolase" evidence="4">
    <location>
        <begin position="21"/>
        <end position="562"/>
    </location>
</feature>
<dbReference type="InterPro" id="IPR050309">
    <property type="entry name" value="Type-B_Carboxylest/Lipase"/>
</dbReference>
<dbReference type="Gene3D" id="3.40.50.1820">
    <property type="entry name" value="alpha/beta hydrolase"/>
    <property type="match status" value="1"/>
</dbReference>
<dbReference type="Ensembl" id="ENSSOCT00000009241.1">
    <property type="protein sequence ID" value="ENSSOCP00000009002.1"/>
    <property type="gene ID" value="ENSSOCG00000006709.1"/>
</dbReference>
<dbReference type="EC" id="3.1.1.-" evidence="4"/>
<dbReference type="PROSITE" id="PS00122">
    <property type="entry name" value="CARBOXYLESTERASE_B_1"/>
    <property type="match status" value="1"/>
</dbReference>
<keyword evidence="7" id="KW-1185">Reference proteome</keyword>
<evidence type="ECO:0000256" key="2">
    <source>
        <dbReference type="ARBA" id="ARBA00022801"/>
    </source>
</evidence>
<keyword evidence="2 4" id="KW-0378">Hydrolase</keyword>
<dbReference type="InterPro" id="IPR019819">
    <property type="entry name" value="Carboxylesterase_B_CS"/>
</dbReference>
<evidence type="ECO:0000259" key="5">
    <source>
        <dbReference type="Pfam" id="PF00135"/>
    </source>
</evidence>
<reference evidence="6" key="1">
    <citation type="submission" date="2025-08" db="UniProtKB">
        <authorList>
            <consortium name="Ensembl"/>
        </authorList>
    </citation>
    <scope>IDENTIFICATION</scope>
</reference>
<dbReference type="GO" id="GO:0016787">
    <property type="term" value="F:hydrolase activity"/>
    <property type="evidence" value="ECO:0007669"/>
    <property type="project" value="UniProtKB-KW"/>
</dbReference>
<protein>
    <recommendedName>
        <fullName evidence="4">Carboxylic ester hydrolase</fullName>
        <ecNumber evidence="4">3.1.1.-</ecNumber>
    </recommendedName>
</protein>
<dbReference type="AlphaFoldDB" id="A0A8D0KU70"/>
<dbReference type="InterPro" id="IPR002018">
    <property type="entry name" value="CarbesteraseB"/>
</dbReference>
<dbReference type="PROSITE" id="PS00941">
    <property type="entry name" value="CARBOXYLESTERASE_B_2"/>
    <property type="match status" value="1"/>
</dbReference>
<feature type="domain" description="Carboxylesterase type B" evidence="5">
    <location>
        <begin position="35"/>
        <end position="545"/>
    </location>
</feature>
<evidence type="ECO:0000256" key="1">
    <source>
        <dbReference type="ARBA" id="ARBA00005964"/>
    </source>
</evidence>
<dbReference type="FunFam" id="3.40.50.1820:FF:000011">
    <property type="entry name" value="Carboxylic ester hydrolase"/>
    <property type="match status" value="1"/>
</dbReference>
<proteinExistence type="inferred from homology"/>
<evidence type="ECO:0000256" key="4">
    <source>
        <dbReference type="RuleBase" id="RU361235"/>
    </source>
</evidence>
<dbReference type="Pfam" id="PF00135">
    <property type="entry name" value="COesterase"/>
    <property type="match status" value="1"/>
</dbReference>
<dbReference type="PANTHER" id="PTHR11559">
    <property type="entry name" value="CARBOXYLESTERASE"/>
    <property type="match status" value="1"/>
</dbReference>
<name>A0A8D0KU70_STROC</name>
<keyword evidence="4" id="KW-0732">Signal</keyword>
<evidence type="ECO:0000256" key="3">
    <source>
        <dbReference type="ARBA" id="ARBA00023157"/>
    </source>
</evidence>
<dbReference type="InterPro" id="IPR029058">
    <property type="entry name" value="AB_hydrolase_fold"/>
</dbReference>